<keyword evidence="2" id="KW-1185">Reference proteome</keyword>
<accession>A0ABQ8J5R4</accession>
<evidence type="ECO:0000313" key="2">
    <source>
        <dbReference type="Proteomes" id="UP000887458"/>
    </source>
</evidence>
<organism evidence="1 2">
    <name type="scientific">Dermatophagoides pteronyssinus</name>
    <name type="common">European house dust mite</name>
    <dbReference type="NCBI Taxonomy" id="6956"/>
    <lineage>
        <taxon>Eukaryota</taxon>
        <taxon>Metazoa</taxon>
        <taxon>Ecdysozoa</taxon>
        <taxon>Arthropoda</taxon>
        <taxon>Chelicerata</taxon>
        <taxon>Arachnida</taxon>
        <taxon>Acari</taxon>
        <taxon>Acariformes</taxon>
        <taxon>Sarcoptiformes</taxon>
        <taxon>Astigmata</taxon>
        <taxon>Psoroptidia</taxon>
        <taxon>Analgoidea</taxon>
        <taxon>Pyroglyphidae</taxon>
        <taxon>Dermatophagoidinae</taxon>
        <taxon>Dermatophagoides</taxon>
    </lineage>
</organism>
<dbReference type="EMBL" id="NJHN03000072">
    <property type="protein sequence ID" value="KAH9417835.1"/>
    <property type="molecule type" value="Genomic_DNA"/>
</dbReference>
<name>A0ABQ8J5R4_DERPT</name>
<dbReference type="Proteomes" id="UP000887458">
    <property type="component" value="Unassembled WGS sequence"/>
</dbReference>
<comment type="caution">
    <text evidence="1">The sequence shown here is derived from an EMBL/GenBank/DDBJ whole genome shotgun (WGS) entry which is preliminary data.</text>
</comment>
<evidence type="ECO:0000313" key="1">
    <source>
        <dbReference type="EMBL" id="KAH9417835.1"/>
    </source>
</evidence>
<reference evidence="1 2" key="2">
    <citation type="journal article" date="2022" name="Mol. Biol. Evol.">
        <title>Comparative Genomics Reveals Insights into the Divergent Evolution of Astigmatic Mites and Household Pest Adaptations.</title>
        <authorList>
            <person name="Xiong Q."/>
            <person name="Wan A.T."/>
            <person name="Liu X."/>
            <person name="Fung C.S."/>
            <person name="Xiao X."/>
            <person name="Malainual N."/>
            <person name="Hou J."/>
            <person name="Wang L."/>
            <person name="Wang M."/>
            <person name="Yang K.Y."/>
            <person name="Cui Y."/>
            <person name="Leung E.L."/>
            <person name="Nong W."/>
            <person name="Shin S.K."/>
            <person name="Au S.W."/>
            <person name="Jeong K.Y."/>
            <person name="Chew F.T."/>
            <person name="Hui J.H."/>
            <person name="Leung T.F."/>
            <person name="Tungtrongchitr A."/>
            <person name="Zhong N."/>
            <person name="Liu Z."/>
            <person name="Tsui S.K."/>
        </authorList>
    </citation>
    <scope>NUCLEOTIDE SEQUENCE [LARGE SCALE GENOMIC DNA]</scope>
    <source>
        <strain evidence="1">Derp</strain>
    </source>
</reference>
<reference evidence="1 2" key="1">
    <citation type="journal article" date="2018" name="J. Allergy Clin. Immunol.">
        <title>High-quality assembly of Dermatophagoides pteronyssinus genome and transcriptome reveals a wide range of novel allergens.</title>
        <authorList>
            <person name="Liu X.Y."/>
            <person name="Yang K.Y."/>
            <person name="Wang M.Q."/>
            <person name="Kwok J.S."/>
            <person name="Zeng X."/>
            <person name="Yang Z."/>
            <person name="Xiao X.J."/>
            <person name="Lau C.P."/>
            <person name="Li Y."/>
            <person name="Huang Z.M."/>
            <person name="Ba J.G."/>
            <person name="Yim A.K."/>
            <person name="Ouyang C.Y."/>
            <person name="Ngai S.M."/>
            <person name="Chan T.F."/>
            <person name="Leung E.L."/>
            <person name="Liu L."/>
            <person name="Liu Z.G."/>
            <person name="Tsui S.K."/>
        </authorList>
    </citation>
    <scope>NUCLEOTIDE SEQUENCE [LARGE SCALE GENOMIC DNA]</scope>
    <source>
        <strain evidence="1">Derp</strain>
    </source>
</reference>
<proteinExistence type="predicted"/>
<protein>
    <submittedName>
        <fullName evidence="1">Uncharacterized protein</fullName>
    </submittedName>
</protein>
<sequence>MISLFKGIFELLERPQQFLYSFNSVHNTIGIGRISEREKFKNLIDAHQRLVLLISNLLISSYIDLLHV</sequence>
<gene>
    <name evidence="1" type="ORF">DERP_013095</name>
</gene>